<dbReference type="GO" id="GO:0008270">
    <property type="term" value="F:zinc ion binding"/>
    <property type="evidence" value="ECO:0007669"/>
    <property type="project" value="UniProtKB-KW"/>
</dbReference>
<keyword evidence="3" id="KW-0862">Zinc</keyword>
<dbReference type="GeneID" id="105208707"/>
<evidence type="ECO:0000256" key="1">
    <source>
        <dbReference type="ARBA" id="ARBA00022723"/>
    </source>
</evidence>
<feature type="domain" description="THAP-type" evidence="7">
    <location>
        <begin position="1"/>
        <end position="75"/>
    </location>
</feature>
<dbReference type="RefSeq" id="XP_011177001.1">
    <property type="nucleotide sequence ID" value="XM_011178699.3"/>
</dbReference>
<feature type="compositionally biased region" description="Polar residues" evidence="6">
    <location>
        <begin position="363"/>
        <end position="380"/>
    </location>
</feature>
<evidence type="ECO:0000256" key="5">
    <source>
        <dbReference type="PROSITE-ProRule" id="PRU00309"/>
    </source>
</evidence>
<keyword evidence="1" id="KW-0479">Metal-binding</keyword>
<dbReference type="SMART" id="SM00692">
    <property type="entry name" value="DM3"/>
    <property type="match status" value="1"/>
</dbReference>
<dbReference type="PROSITE" id="PS50950">
    <property type="entry name" value="ZF_THAP"/>
    <property type="match status" value="1"/>
</dbReference>
<dbReference type="AlphaFoldDB" id="A0A0A1XJV0"/>
<dbReference type="InterPro" id="IPR038441">
    <property type="entry name" value="THAP_Znf_sf"/>
</dbReference>
<dbReference type="Gene3D" id="6.20.210.20">
    <property type="entry name" value="THAP domain"/>
    <property type="match status" value="1"/>
</dbReference>
<dbReference type="OrthoDB" id="5982876at2759"/>
<dbReference type="SUPFAM" id="SSF57716">
    <property type="entry name" value="Glucocorticoid receptor-like (DNA-binding domain)"/>
    <property type="match status" value="1"/>
</dbReference>
<evidence type="ECO:0000256" key="2">
    <source>
        <dbReference type="ARBA" id="ARBA00022771"/>
    </source>
</evidence>
<evidence type="ECO:0000259" key="7">
    <source>
        <dbReference type="PROSITE" id="PS50950"/>
    </source>
</evidence>
<protein>
    <submittedName>
        <fullName evidence="8">Transposable element P transposase</fullName>
    </submittedName>
</protein>
<dbReference type="Pfam" id="PF05485">
    <property type="entry name" value="THAP"/>
    <property type="match status" value="1"/>
</dbReference>
<evidence type="ECO:0000256" key="6">
    <source>
        <dbReference type="SAM" id="MobiDB-lite"/>
    </source>
</evidence>
<evidence type="ECO:0000313" key="8">
    <source>
        <dbReference type="EMBL" id="JAD11165.1"/>
    </source>
</evidence>
<reference evidence="8" key="1">
    <citation type="submission" date="2014-11" db="EMBL/GenBank/DDBJ databases">
        <authorList>
            <person name="Geib S."/>
        </authorList>
    </citation>
    <scope>NUCLEOTIDE SEQUENCE</scope>
</reference>
<accession>A0A0A1XJV0</accession>
<evidence type="ECO:0000256" key="3">
    <source>
        <dbReference type="ARBA" id="ARBA00022833"/>
    </source>
</evidence>
<feature type="compositionally biased region" description="Polar residues" evidence="6">
    <location>
        <begin position="388"/>
        <end position="403"/>
    </location>
</feature>
<feature type="compositionally biased region" description="Polar residues" evidence="6">
    <location>
        <begin position="344"/>
        <end position="355"/>
    </location>
</feature>
<keyword evidence="2 5" id="KW-0863">Zinc-finger</keyword>
<dbReference type="SMART" id="SM00980">
    <property type="entry name" value="THAP"/>
    <property type="match status" value="1"/>
</dbReference>
<dbReference type="EMBL" id="GBXI01003127">
    <property type="protein sequence ID" value="JAD11165.1"/>
    <property type="molecule type" value="Transcribed_RNA"/>
</dbReference>
<sequence length="476" mass="52819">MPGNSCAVCKSSWNNTVSMFSPPRDEYMRGKWEVACGVKLTQSSRLCSKHFTANDFTSANPKRARLQGDAVPSLNFTTASVKSRAADESLSAIDRKNRASMEQLLFFVNFARKHPKLLTSKFGAVSHLWEELACNLNSKDGACRSADKWKESMSTWRSQLRCRARRGKSSGVPQFDEFALWNFGQHALNEQEQIAITSTNNDLVDEDVGDENMVHNAKNIKDFLQTELGNIKMEVVNSDDDNSRHEDTQTNVAPNLAEVLDIKHDMDLSDDSNPVSKTTASNTVADMPTLDIPRTLCSKMVVIPRQIVTKESEKAKIFIIPRTTTENNTSTTADSVKRKIVTQPEPTSIANNSLSHIEDNTKSIDTPPQASNTSAISCSSKDLDKSESSQATSPPVVSHTASTPEPHVPERAANAAKKRKKATLHEMYGTLLDSMTRRDQREEQFITVMQGLTDAVTRMADNVKRLEEVLTFCAND</sequence>
<feature type="region of interest" description="Disordered" evidence="6">
    <location>
        <begin position="327"/>
        <end position="421"/>
    </location>
</feature>
<name>A0A0A1XJV0_ZEUCU</name>
<proteinExistence type="predicted"/>
<keyword evidence="4 5" id="KW-0238">DNA-binding</keyword>
<evidence type="ECO:0000256" key="4">
    <source>
        <dbReference type="ARBA" id="ARBA00023125"/>
    </source>
</evidence>
<dbReference type="InterPro" id="IPR006612">
    <property type="entry name" value="THAP_Znf"/>
</dbReference>
<dbReference type="GO" id="GO:0003677">
    <property type="term" value="F:DNA binding"/>
    <property type="evidence" value="ECO:0007669"/>
    <property type="project" value="UniProtKB-UniRule"/>
</dbReference>
<gene>
    <name evidence="8" type="primary">T_5</name>
    <name evidence="8" type="ORF">g.9365</name>
</gene>
<dbReference type="CTD" id="105208707"/>
<reference evidence="8" key="2">
    <citation type="journal article" date="2015" name="Gigascience">
        <title>Reconstructing a comprehensive transcriptome assembly of a white-pupal translocated strain of the pest fruit fly Bactrocera cucurbitae.</title>
        <authorList>
            <person name="Sim S.B."/>
            <person name="Calla B."/>
            <person name="Hall B."/>
            <person name="DeRego T."/>
            <person name="Geib S.M."/>
        </authorList>
    </citation>
    <scope>NUCLEOTIDE SEQUENCE</scope>
</reference>
<organism evidence="8">
    <name type="scientific">Zeugodacus cucurbitae</name>
    <name type="common">Melon fruit fly</name>
    <name type="synonym">Bactrocera cucurbitae</name>
    <dbReference type="NCBI Taxonomy" id="28588"/>
    <lineage>
        <taxon>Eukaryota</taxon>
        <taxon>Metazoa</taxon>
        <taxon>Ecdysozoa</taxon>
        <taxon>Arthropoda</taxon>
        <taxon>Hexapoda</taxon>
        <taxon>Insecta</taxon>
        <taxon>Pterygota</taxon>
        <taxon>Neoptera</taxon>
        <taxon>Endopterygota</taxon>
        <taxon>Diptera</taxon>
        <taxon>Brachycera</taxon>
        <taxon>Muscomorpha</taxon>
        <taxon>Tephritoidea</taxon>
        <taxon>Tephritidae</taxon>
        <taxon>Zeugodacus</taxon>
        <taxon>Zeugodacus</taxon>
    </lineage>
</organism>